<name>A0A6J6R9R8_9ZZZZ</name>
<reference evidence="2" key="1">
    <citation type="submission" date="2020-05" db="EMBL/GenBank/DDBJ databases">
        <authorList>
            <person name="Chiriac C."/>
            <person name="Salcher M."/>
            <person name="Ghai R."/>
            <person name="Kavagutti S V."/>
        </authorList>
    </citation>
    <scope>NUCLEOTIDE SEQUENCE</scope>
</reference>
<dbReference type="AlphaFoldDB" id="A0A6J6R9R8"/>
<dbReference type="SUPFAM" id="SSF82171">
    <property type="entry name" value="DPP6 N-terminal domain-like"/>
    <property type="match status" value="1"/>
</dbReference>
<proteinExistence type="predicted"/>
<feature type="region of interest" description="Disordered" evidence="1">
    <location>
        <begin position="39"/>
        <end position="80"/>
    </location>
</feature>
<gene>
    <name evidence="2" type="ORF">UFOPK2579_01957</name>
</gene>
<protein>
    <submittedName>
        <fullName evidence="2">Unannotated protein</fullName>
    </submittedName>
</protein>
<organism evidence="2">
    <name type="scientific">freshwater metagenome</name>
    <dbReference type="NCBI Taxonomy" id="449393"/>
    <lineage>
        <taxon>unclassified sequences</taxon>
        <taxon>metagenomes</taxon>
        <taxon>ecological metagenomes</taxon>
    </lineage>
</organism>
<dbReference type="EMBL" id="CAEZXR010000254">
    <property type="protein sequence ID" value="CAB4720720.1"/>
    <property type="molecule type" value="Genomic_DNA"/>
</dbReference>
<evidence type="ECO:0000313" key="2">
    <source>
        <dbReference type="EMBL" id="CAB4720720.1"/>
    </source>
</evidence>
<accession>A0A6J6R9R8</accession>
<evidence type="ECO:0000256" key="1">
    <source>
        <dbReference type="SAM" id="MobiDB-lite"/>
    </source>
</evidence>
<sequence>MSNAPDPTDARASRRWLVAAAGLAAAAAIVTVSVVAQRGDDATPAADPESSSSPSSASPTPTAPTGPTRPAGPSDSPVGIDYLEGTTWVRADGARVDLATAYDGGTVLGDDLIGVHTDARGRQLFDVVGPDGSVTETVPFLTGLAVNEEHTTIAYLEPDGDLMTMWDPRTGDEGRVRMARDLPSDVSPVSVLGGPSCYEATPHYGCAVVYNFGDGETPPRSVSSHGIDDEVVFVGDPPLQVADATADGVLVVTESYTDLGSCNGVYDPRGARGPRYDYETCDYFLLDIAPDGAHVAATHAYLDGPGNGFVAVLDDAGDEVARLTPQGGVTVEQAWEDDDSVLVTVNDGDGWTMWRLGVDGSATRVLGPSPAGDDVTPGYRLLGGY</sequence>
<feature type="compositionally biased region" description="Low complexity" evidence="1">
    <location>
        <begin position="39"/>
        <end position="74"/>
    </location>
</feature>